<sequence>MTTVERPLDISSLVSFNSCVSRDLVHRKALAEVFLTDWARVGEDSFLLGAQWPRSHSFYAPRDGRHDPMLVAETVRQAGILLAHKGYDVPLGHSFLMDRITLAVHQDEMTVGDEPADLLIEVEARDVLRRARGINGMRVDMTFRRAGVRIASGSGWVRVAGPGVYRRLRWGGEPRLPGPACSPTPLTPEIVGVTSVDDVVLGEPTGRWTWPLRVRTGHPVLFDHPLDHVPGMVTLEAMRQAGRAVLGRPGAQPLDLDASFPRFLELDRECLVSAEVLKWISPSVAVLSVQAIQDGVVAAEAVLTMAA</sequence>
<evidence type="ECO:0000313" key="2">
    <source>
        <dbReference type="EMBL" id="KJK48698.1"/>
    </source>
</evidence>
<dbReference type="InterPro" id="IPR029069">
    <property type="entry name" value="HotDog_dom_sf"/>
</dbReference>
<organism evidence="2 3">
    <name type="scientific">Lentzea aerocolonigenes</name>
    <name type="common">Lechevalieria aerocolonigenes</name>
    <name type="synonym">Saccharothrix aerocolonigenes</name>
    <dbReference type="NCBI Taxonomy" id="68170"/>
    <lineage>
        <taxon>Bacteria</taxon>
        <taxon>Bacillati</taxon>
        <taxon>Actinomycetota</taxon>
        <taxon>Actinomycetes</taxon>
        <taxon>Pseudonocardiales</taxon>
        <taxon>Pseudonocardiaceae</taxon>
        <taxon>Lentzea</taxon>
    </lineage>
</organism>
<accession>A0A0F0H506</accession>
<keyword evidence="3" id="KW-1185">Reference proteome</keyword>
<feature type="domain" description="A-factor biosynthesis hotdog" evidence="1">
    <location>
        <begin position="191"/>
        <end position="305"/>
    </location>
</feature>
<evidence type="ECO:0000313" key="3">
    <source>
        <dbReference type="Proteomes" id="UP000033393"/>
    </source>
</evidence>
<dbReference type="SUPFAM" id="SSF54637">
    <property type="entry name" value="Thioesterase/thiol ester dehydrase-isomerase"/>
    <property type="match status" value="1"/>
</dbReference>
<feature type="domain" description="A-factor biosynthesis hotdog" evidence="1">
    <location>
        <begin position="24"/>
        <end position="155"/>
    </location>
</feature>
<dbReference type="OrthoDB" id="7838374at2"/>
<dbReference type="RefSeq" id="WP_045312343.1">
    <property type="nucleotide sequence ID" value="NZ_JYJG01000099.1"/>
</dbReference>
<dbReference type="GO" id="GO:0016740">
    <property type="term" value="F:transferase activity"/>
    <property type="evidence" value="ECO:0007669"/>
    <property type="project" value="InterPro"/>
</dbReference>
<protein>
    <recommendedName>
        <fullName evidence="1">A-factor biosynthesis hotdog domain-containing protein</fullName>
    </recommendedName>
</protein>
<dbReference type="InterPro" id="IPR005509">
    <property type="entry name" value="AfsA_hotdog_dom"/>
</dbReference>
<dbReference type="Proteomes" id="UP000033393">
    <property type="component" value="Unassembled WGS sequence"/>
</dbReference>
<dbReference type="PATRIC" id="fig|68170.10.peg.4094"/>
<dbReference type="CDD" id="cd03440">
    <property type="entry name" value="hot_dog"/>
    <property type="match status" value="1"/>
</dbReference>
<dbReference type="Pfam" id="PF03756">
    <property type="entry name" value="AfsA"/>
    <property type="match status" value="2"/>
</dbReference>
<name>A0A0F0H506_LENAE</name>
<dbReference type="AlphaFoldDB" id="A0A0F0H506"/>
<dbReference type="NCBIfam" id="NF041195">
    <property type="entry name" value="ScbA_BarX_GamBu"/>
    <property type="match status" value="1"/>
</dbReference>
<comment type="caution">
    <text evidence="2">The sequence shown here is derived from an EMBL/GenBank/DDBJ whole genome shotgun (WGS) entry which is preliminary data.</text>
</comment>
<dbReference type="InterPro" id="IPR047757">
    <property type="entry name" value="AfsA-like"/>
</dbReference>
<reference evidence="2 3" key="1">
    <citation type="submission" date="2015-02" db="EMBL/GenBank/DDBJ databases">
        <authorList>
            <person name="Ju K.-S."/>
            <person name="Doroghazi J.R."/>
            <person name="Metcalf W."/>
        </authorList>
    </citation>
    <scope>NUCLEOTIDE SEQUENCE [LARGE SCALE GENOMIC DNA]</scope>
    <source>
        <strain evidence="2 3">NRRL B-16140</strain>
    </source>
</reference>
<dbReference type="EMBL" id="JYJG01000099">
    <property type="protein sequence ID" value="KJK48698.1"/>
    <property type="molecule type" value="Genomic_DNA"/>
</dbReference>
<gene>
    <name evidence="2" type="ORF">UK23_16145</name>
</gene>
<proteinExistence type="predicted"/>
<evidence type="ECO:0000259" key="1">
    <source>
        <dbReference type="Pfam" id="PF03756"/>
    </source>
</evidence>